<keyword evidence="5" id="KW-1185">Reference proteome</keyword>
<organism evidence="4 5">
    <name type="scientific">Kineococcus halophytocola</name>
    <dbReference type="NCBI Taxonomy" id="3234027"/>
    <lineage>
        <taxon>Bacteria</taxon>
        <taxon>Bacillati</taxon>
        <taxon>Actinomycetota</taxon>
        <taxon>Actinomycetes</taxon>
        <taxon>Kineosporiales</taxon>
        <taxon>Kineosporiaceae</taxon>
        <taxon>Kineococcus</taxon>
    </lineage>
</organism>
<keyword evidence="3" id="KW-0732">Signal</keyword>
<feature type="signal peptide" evidence="3">
    <location>
        <begin position="1"/>
        <end position="23"/>
    </location>
</feature>
<feature type="transmembrane region" description="Helical" evidence="2">
    <location>
        <begin position="33"/>
        <end position="51"/>
    </location>
</feature>
<keyword evidence="2" id="KW-1133">Transmembrane helix</keyword>
<feature type="compositionally biased region" description="Low complexity" evidence="1">
    <location>
        <begin position="136"/>
        <end position="150"/>
    </location>
</feature>
<feature type="transmembrane region" description="Helical" evidence="2">
    <location>
        <begin position="58"/>
        <end position="78"/>
    </location>
</feature>
<evidence type="ECO:0000256" key="1">
    <source>
        <dbReference type="SAM" id="MobiDB-lite"/>
    </source>
</evidence>
<evidence type="ECO:0000313" key="4">
    <source>
        <dbReference type="EMBL" id="MEZ0164130.1"/>
    </source>
</evidence>
<feature type="transmembrane region" description="Helical" evidence="2">
    <location>
        <begin position="84"/>
        <end position="102"/>
    </location>
</feature>
<name>A0ABV4GXT3_9ACTN</name>
<dbReference type="EMBL" id="JBGFTU010000004">
    <property type="protein sequence ID" value="MEZ0164130.1"/>
    <property type="molecule type" value="Genomic_DNA"/>
</dbReference>
<dbReference type="RefSeq" id="WP_370440372.1">
    <property type="nucleotide sequence ID" value="NZ_JBGFTU010000004.1"/>
</dbReference>
<dbReference type="Proteomes" id="UP001565927">
    <property type="component" value="Unassembled WGS sequence"/>
</dbReference>
<feature type="chain" id="PRO_5046161642" evidence="3">
    <location>
        <begin position="24"/>
        <end position="157"/>
    </location>
</feature>
<keyword evidence="2" id="KW-0472">Membrane</keyword>
<feature type="region of interest" description="Disordered" evidence="1">
    <location>
        <begin position="136"/>
        <end position="157"/>
    </location>
</feature>
<sequence>MNPQRTRTALAGAAASAAWLSFAGDGPPARVAVGAVLALLPAVTVAGHLRAAGHRPRVAGALAAAASTVTVLTVADLAPRLGTGGGPALVAVVLAVWTAALLRRPAARAPRSAPPVLPVPVPAPVPTLPGPAAAGEVAPVAGPGAVAQPEPHLPHAG</sequence>
<gene>
    <name evidence="4" type="ORF">AB2L27_05025</name>
</gene>
<proteinExistence type="predicted"/>
<evidence type="ECO:0000256" key="3">
    <source>
        <dbReference type="SAM" id="SignalP"/>
    </source>
</evidence>
<keyword evidence="2" id="KW-0812">Transmembrane</keyword>
<evidence type="ECO:0000313" key="5">
    <source>
        <dbReference type="Proteomes" id="UP001565927"/>
    </source>
</evidence>
<accession>A0ABV4GXT3</accession>
<comment type="caution">
    <text evidence="4">The sequence shown here is derived from an EMBL/GenBank/DDBJ whole genome shotgun (WGS) entry which is preliminary data.</text>
</comment>
<reference evidence="4 5" key="1">
    <citation type="submission" date="2024-07" db="EMBL/GenBank/DDBJ databases">
        <authorList>
            <person name="Thanompreechachai J."/>
            <person name="Duangmal K."/>
        </authorList>
    </citation>
    <scope>NUCLEOTIDE SEQUENCE [LARGE SCALE GENOMIC DNA]</scope>
    <source>
        <strain evidence="4 5">LSe6-4</strain>
    </source>
</reference>
<evidence type="ECO:0000256" key="2">
    <source>
        <dbReference type="SAM" id="Phobius"/>
    </source>
</evidence>
<protein>
    <submittedName>
        <fullName evidence="4">Uncharacterized protein</fullName>
    </submittedName>
</protein>